<dbReference type="GO" id="GO:0015934">
    <property type="term" value="C:large ribosomal subunit"/>
    <property type="evidence" value="ECO:0007669"/>
    <property type="project" value="InterPro"/>
</dbReference>
<dbReference type="GO" id="GO:0019843">
    <property type="term" value="F:rRNA binding"/>
    <property type="evidence" value="ECO:0007669"/>
    <property type="project" value="UniProtKB-UniRule"/>
</dbReference>
<feature type="domain" description="Large ribosomal subunit protein uL2 RNA-binding" evidence="8">
    <location>
        <begin position="42"/>
        <end position="118"/>
    </location>
</feature>
<comment type="subunit">
    <text evidence="5">Part of the 50S ribosomal subunit. Forms a bridge to the 30S subunit in the 70S ribosome.</text>
</comment>
<proteinExistence type="inferred from homology"/>
<feature type="domain" description="Large ribosomal subunit protein uL2 C-terminal" evidence="7">
    <location>
        <begin position="124"/>
        <end position="251"/>
    </location>
</feature>
<dbReference type="OrthoDB" id="9778722at2"/>
<comment type="similarity">
    <text evidence="1 5">Belongs to the universal ribosomal protein uL2 family.</text>
</comment>
<dbReference type="InterPro" id="IPR022669">
    <property type="entry name" value="Ribosomal_uL2_C"/>
</dbReference>
<feature type="compositionally biased region" description="Basic residues" evidence="6">
    <location>
        <begin position="244"/>
        <end position="256"/>
    </location>
</feature>
<dbReference type="InterPro" id="IPR014726">
    <property type="entry name" value="Ribosomal_uL2_dom3"/>
</dbReference>
<evidence type="ECO:0000313" key="9">
    <source>
        <dbReference type="EMBL" id="SFW56619.1"/>
    </source>
</evidence>
<evidence type="ECO:0000313" key="12">
    <source>
        <dbReference type="Proteomes" id="UP001326715"/>
    </source>
</evidence>
<evidence type="ECO:0000313" key="11">
    <source>
        <dbReference type="Proteomes" id="UP000183788"/>
    </source>
</evidence>
<evidence type="ECO:0000313" key="10">
    <source>
        <dbReference type="EMBL" id="WQG86598.1"/>
    </source>
</evidence>
<dbReference type="HAMAP" id="MF_01320_B">
    <property type="entry name" value="Ribosomal_uL2_B"/>
    <property type="match status" value="1"/>
</dbReference>
<dbReference type="Gene3D" id="2.30.30.30">
    <property type="match status" value="1"/>
</dbReference>
<dbReference type="EMBL" id="FPIZ01000007">
    <property type="protein sequence ID" value="SFW56619.1"/>
    <property type="molecule type" value="Genomic_DNA"/>
</dbReference>
<evidence type="ECO:0000259" key="8">
    <source>
        <dbReference type="SMART" id="SM01383"/>
    </source>
</evidence>
<sequence>MALKKFKPMTAGTRWKIGNAFAELTTDTPEKSLLEAKSKTGGRNVQGRRSMRYIGGGHKQHYRIIDFKRDKHSIPATVKSIEYDPNRSAFIALLSYADGEKRYILAPQGLQVGATVVSGPDAAPEVGNSLPLKNMPLGTVVHNIELQPGRGGAIARSAGTYAQLSNKEEKYAVMKMPSGELRKVLITCAATVGTVSNSDHALQSIGKAGANRWRGIKPRNRGVAMNPVDHPMGGGEGRSSGGHPRSRTGKYAKGLKTRKLKSSDKLIISRKNGKKL</sequence>
<dbReference type="EMBL" id="CP140154">
    <property type="protein sequence ID" value="WQG86598.1"/>
    <property type="molecule type" value="Genomic_DNA"/>
</dbReference>
<dbReference type="InterPro" id="IPR002171">
    <property type="entry name" value="Ribosomal_uL2"/>
</dbReference>
<feature type="region of interest" description="Disordered" evidence="6">
    <location>
        <begin position="221"/>
        <end position="256"/>
    </location>
</feature>
<evidence type="ECO:0000256" key="4">
    <source>
        <dbReference type="ARBA" id="ARBA00035242"/>
    </source>
</evidence>
<dbReference type="InterPro" id="IPR022666">
    <property type="entry name" value="Ribosomal_uL2_RNA-bd_dom"/>
</dbReference>
<dbReference type="Pfam" id="PF00181">
    <property type="entry name" value="Ribosomal_L2_N"/>
    <property type="match status" value="1"/>
</dbReference>
<reference evidence="10 12" key="2">
    <citation type="submission" date="2023-11" db="EMBL/GenBank/DDBJ databases">
        <title>MicrobeMod: A computational toolkit for identifying prokaryotic methylation and restriction-modification with nanopore sequencing.</title>
        <authorList>
            <person name="Crits-Christoph A."/>
            <person name="Kang S.C."/>
            <person name="Lee H."/>
            <person name="Ostrov N."/>
        </authorList>
    </citation>
    <scope>NUCLEOTIDE SEQUENCE [LARGE SCALE GENOMIC DNA]</scope>
    <source>
        <strain evidence="10 12">ATCC 23090</strain>
    </source>
</reference>
<dbReference type="Proteomes" id="UP001326715">
    <property type="component" value="Chromosome"/>
</dbReference>
<name>A0A1K1QAD7_9BACT</name>
<keyword evidence="3 5" id="KW-0687">Ribonucleoprotein</keyword>
<dbReference type="SUPFAM" id="SSF50104">
    <property type="entry name" value="Translation proteins SH3-like domain"/>
    <property type="match status" value="1"/>
</dbReference>
<evidence type="ECO:0000256" key="1">
    <source>
        <dbReference type="ARBA" id="ARBA00005636"/>
    </source>
</evidence>
<dbReference type="GO" id="GO:0002181">
    <property type="term" value="P:cytoplasmic translation"/>
    <property type="evidence" value="ECO:0007669"/>
    <property type="project" value="TreeGrafter"/>
</dbReference>
<dbReference type="GO" id="GO:0016740">
    <property type="term" value="F:transferase activity"/>
    <property type="evidence" value="ECO:0007669"/>
    <property type="project" value="InterPro"/>
</dbReference>
<dbReference type="Pfam" id="PF03947">
    <property type="entry name" value="Ribosomal_L2_C"/>
    <property type="match status" value="1"/>
</dbReference>
<comment type="function">
    <text evidence="5">One of the primary rRNA binding proteins. Required for association of the 30S and 50S subunits to form the 70S ribosome, for tRNA binding and peptide bond formation. It has been suggested to have peptidyltransferase activity; this is somewhat controversial. Makes several contacts with the 16S rRNA in the 70S ribosome.</text>
</comment>
<dbReference type="InterPro" id="IPR014722">
    <property type="entry name" value="Rib_uL2_dom2"/>
</dbReference>
<dbReference type="PANTHER" id="PTHR13691">
    <property type="entry name" value="RIBOSOMAL PROTEIN L2"/>
    <property type="match status" value="1"/>
</dbReference>
<dbReference type="SMART" id="SM01382">
    <property type="entry name" value="Ribosomal_L2_C"/>
    <property type="match status" value="1"/>
</dbReference>
<protein>
    <recommendedName>
        <fullName evidence="4 5">Large ribosomal subunit protein uL2</fullName>
    </recommendedName>
</protein>
<dbReference type="Gene3D" id="2.40.50.140">
    <property type="entry name" value="Nucleic acid-binding proteins"/>
    <property type="match status" value="1"/>
</dbReference>
<keyword evidence="12" id="KW-1185">Reference proteome</keyword>
<evidence type="ECO:0000256" key="2">
    <source>
        <dbReference type="ARBA" id="ARBA00022980"/>
    </source>
</evidence>
<reference evidence="9 11" key="1">
    <citation type="submission" date="2016-11" db="EMBL/GenBank/DDBJ databases">
        <authorList>
            <person name="Jaros S."/>
            <person name="Januszkiewicz K."/>
            <person name="Wedrychowicz H."/>
        </authorList>
    </citation>
    <scope>NUCLEOTIDE SEQUENCE [LARGE SCALE GENOMIC DNA]</scope>
    <source>
        <strain evidence="9 11">DSM 784</strain>
    </source>
</reference>
<evidence type="ECO:0000256" key="3">
    <source>
        <dbReference type="ARBA" id="ARBA00023274"/>
    </source>
</evidence>
<dbReference type="AlphaFoldDB" id="A0A1K1QAD7"/>
<organism evidence="9 11">
    <name type="scientific">Chitinophaga sancti</name>
    <dbReference type="NCBI Taxonomy" id="1004"/>
    <lineage>
        <taxon>Bacteria</taxon>
        <taxon>Pseudomonadati</taxon>
        <taxon>Bacteroidota</taxon>
        <taxon>Chitinophagia</taxon>
        <taxon>Chitinophagales</taxon>
        <taxon>Chitinophagaceae</taxon>
        <taxon>Chitinophaga</taxon>
    </lineage>
</organism>
<dbReference type="InterPro" id="IPR005880">
    <property type="entry name" value="Ribosomal_uL2_bac/org-type"/>
</dbReference>
<evidence type="ECO:0000256" key="6">
    <source>
        <dbReference type="SAM" id="MobiDB-lite"/>
    </source>
</evidence>
<keyword evidence="5" id="KW-0699">rRNA-binding</keyword>
<dbReference type="InterPro" id="IPR008991">
    <property type="entry name" value="Translation_prot_SH3-like_sf"/>
</dbReference>
<dbReference type="Gene3D" id="4.10.950.10">
    <property type="entry name" value="Ribosomal protein L2, domain 3"/>
    <property type="match status" value="1"/>
</dbReference>
<dbReference type="NCBIfam" id="TIGR01171">
    <property type="entry name" value="rplB_bact"/>
    <property type="match status" value="1"/>
</dbReference>
<dbReference type="Proteomes" id="UP000183788">
    <property type="component" value="Unassembled WGS sequence"/>
</dbReference>
<dbReference type="FunFam" id="4.10.950.10:FF:000001">
    <property type="entry name" value="50S ribosomal protein L2"/>
    <property type="match status" value="1"/>
</dbReference>
<keyword evidence="2 5" id="KW-0689">Ribosomal protein</keyword>
<evidence type="ECO:0000256" key="5">
    <source>
        <dbReference type="HAMAP-Rule" id="MF_01320"/>
    </source>
</evidence>
<dbReference type="InterPro" id="IPR012340">
    <property type="entry name" value="NA-bd_OB-fold"/>
</dbReference>
<dbReference type="PANTHER" id="PTHR13691:SF5">
    <property type="entry name" value="LARGE RIBOSOMAL SUBUNIT PROTEIN UL2M"/>
    <property type="match status" value="1"/>
</dbReference>
<dbReference type="PIRSF" id="PIRSF002158">
    <property type="entry name" value="Ribosomal_L2"/>
    <property type="match status" value="1"/>
</dbReference>
<keyword evidence="5" id="KW-0694">RNA-binding</keyword>
<dbReference type="STRING" id="1004.SAMN05661012_02585"/>
<dbReference type="PROSITE" id="PS00467">
    <property type="entry name" value="RIBOSOMAL_L2"/>
    <property type="match status" value="1"/>
</dbReference>
<dbReference type="SUPFAM" id="SSF50249">
    <property type="entry name" value="Nucleic acid-binding proteins"/>
    <property type="match status" value="1"/>
</dbReference>
<dbReference type="InterPro" id="IPR022671">
    <property type="entry name" value="Ribosomal_uL2_CS"/>
</dbReference>
<evidence type="ECO:0000259" key="7">
    <source>
        <dbReference type="SMART" id="SM01382"/>
    </source>
</evidence>
<accession>A0A1K1QAD7</accession>
<gene>
    <name evidence="5 10" type="primary">rplB</name>
    <name evidence="9" type="ORF">SAMN05661012_02585</name>
    <name evidence="10" type="ORF">SR876_16800</name>
</gene>
<dbReference type="RefSeq" id="WP_072360587.1">
    <property type="nucleotide sequence ID" value="NZ_CP139972.1"/>
</dbReference>
<dbReference type="SMART" id="SM01383">
    <property type="entry name" value="Ribosomal_L2"/>
    <property type="match status" value="1"/>
</dbReference>
<dbReference type="FunFam" id="2.30.30.30:FF:000001">
    <property type="entry name" value="50S ribosomal protein L2"/>
    <property type="match status" value="1"/>
</dbReference>
<dbReference type="FunFam" id="2.40.50.140:FF:000003">
    <property type="entry name" value="50S ribosomal protein L2"/>
    <property type="match status" value="1"/>
</dbReference>
<dbReference type="GO" id="GO:0003735">
    <property type="term" value="F:structural constituent of ribosome"/>
    <property type="evidence" value="ECO:0007669"/>
    <property type="project" value="InterPro"/>
</dbReference>